<protein>
    <submittedName>
        <fullName evidence="1">Uncharacterized protein</fullName>
    </submittedName>
</protein>
<organism evidence="1 2">
    <name type="scientific">Nocardia nova SH22a</name>
    <dbReference type="NCBI Taxonomy" id="1415166"/>
    <lineage>
        <taxon>Bacteria</taxon>
        <taxon>Bacillati</taxon>
        <taxon>Actinomycetota</taxon>
        <taxon>Actinomycetes</taxon>
        <taxon>Mycobacteriales</taxon>
        <taxon>Nocardiaceae</taxon>
        <taxon>Nocardia</taxon>
    </lineage>
</organism>
<dbReference type="HOGENOM" id="CLU_3382922_0_0_11"/>
<name>W5TLE7_9NOCA</name>
<dbReference type="STRING" id="1415166.NONO_c50040"/>
<accession>W5TLE7</accession>
<dbReference type="AlphaFoldDB" id="W5TLE7"/>
<sequence length="33" mass="3758">MLLIFNLETGRIPLVGHKYVTVTTVMSRLTCCF</sequence>
<dbReference type="EMBL" id="CP006850">
    <property type="protein sequence ID" value="AHH19788.1"/>
    <property type="molecule type" value="Genomic_DNA"/>
</dbReference>
<evidence type="ECO:0000313" key="2">
    <source>
        <dbReference type="Proteomes" id="UP000019150"/>
    </source>
</evidence>
<gene>
    <name evidence="1" type="ORF">NONO_c50040</name>
</gene>
<dbReference type="Proteomes" id="UP000019150">
    <property type="component" value="Chromosome"/>
</dbReference>
<reference evidence="1 2" key="1">
    <citation type="journal article" date="2014" name="Appl. Environ. Microbiol.">
        <title>Insights into the Microbial Degradation of Rubber and Gutta-Percha by Analysis of the Complete Genome of Nocardia nova SH22a.</title>
        <authorList>
            <person name="Luo Q."/>
            <person name="Hiessl S."/>
            <person name="Poehlein A."/>
            <person name="Daniel R."/>
            <person name="Steinbuchel A."/>
        </authorList>
    </citation>
    <scope>NUCLEOTIDE SEQUENCE [LARGE SCALE GENOMIC DNA]</scope>
    <source>
        <strain evidence="1">SH22a</strain>
    </source>
</reference>
<dbReference type="KEGG" id="nno:NONO_c50040"/>
<evidence type="ECO:0000313" key="1">
    <source>
        <dbReference type="EMBL" id="AHH19788.1"/>
    </source>
</evidence>
<proteinExistence type="predicted"/>
<keyword evidence="2" id="KW-1185">Reference proteome</keyword>